<dbReference type="PANTHER" id="PTHR13466">
    <property type="entry name" value="TEX2 PROTEIN-RELATED"/>
    <property type="match status" value="1"/>
</dbReference>
<evidence type="ECO:0000313" key="4">
    <source>
        <dbReference type="EMBL" id="CAF3179603.1"/>
    </source>
</evidence>
<dbReference type="EMBL" id="CAJOBP010002438">
    <property type="protein sequence ID" value="CAF4354622.1"/>
    <property type="molecule type" value="Genomic_DNA"/>
</dbReference>
<dbReference type="AlphaFoldDB" id="A0A817PUE7"/>
<dbReference type="Proteomes" id="UP000663825">
    <property type="component" value="Unassembled WGS sequence"/>
</dbReference>
<protein>
    <recommendedName>
        <fullName evidence="8">Testis-expressed sequence 2 protein</fullName>
    </recommendedName>
</protein>
<reference evidence="4" key="1">
    <citation type="submission" date="2021-02" db="EMBL/GenBank/DDBJ databases">
        <authorList>
            <person name="Nowell W R."/>
        </authorList>
    </citation>
    <scope>NUCLEOTIDE SEQUENCE</scope>
</reference>
<comment type="caution">
    <text evidence="4">The sequence shown here is derived from an EMBL/GenBank/DDBJ whole genome shotgun (WGS) entry which is preliminary data.</text>
</comment>
<evidence type="ECO:0000313" key="7">
    <source>
        <dbReference type="Proteomes" id="UP000663873"/>
    </source>
</evidence>
<feature type="region of interest" description="Disordered" evidence="2">
    <location>
        <begin position="599"/>
        <end position="626"/>
    </location>
</feature>
<accession>A0A817PUE7</accession>
<keyword evidence="3" id="KW-1133">Transmembrane helix</keyword>
<dbReference type="Proteomes" id="UP000663873">
    <property type="component" value="Unassembled WGS sequence"/>
</dbReference>
<evidence type="ECO:0000256" key="2">
    <source>
        <dbReference type="SAM" id="MobiDB-lite"/>
    </source>
</evidence>
<dbReference type="EMBL" id="CAJNXB010001589">
    <property type="protein sequence ID" value="CAF3179603.1"/>
    <property type="molecule type" value="Genomic_DNA"/>
</dbReference>
<gene>
    <name evidence="4" type="ORF">TIS948_LOCUS11267</name>
    <name evidence="5" type="ORF">UJA718_LOCUS16028</name>
</gene>
<dbReference type="GO" id="GO:0005789">
    <property type="term" value="C:endoplasmic reticulum membrane"/>
    <property type="evidence" value="ECO:0007669"/>
    <property type="project" value="UniProtKB-SubCell"/>
</dbReference>
<evidence type="ECO:0000256" key="1">
    <source>
        <dbReference type="ARBA" id="ARBA00004586"/>
    </source>
</evidence>
<feature type="region of interest" description="Disordered" evidence="2">
    <location>
        <begin position="525"/>
        <end position="581"/>
    </location>
</feature>
<feature type="transmembrane region" description="Helical" evidence="3">
    <location>
        <begin position="241"/>
        <end position="259"/>
    </location>
</feature>
<keyword evidence="7" id="KW-1185">Reference proteome</keyword>
<feature type="region of interest" description="Disordered" evidence="2">
    <location>
        <begin position="765"/>
        <end position="789"/>
    </location>
</feature>
<dbReference type="PANTHER" id="PTHR13466:SF0">
    <property type="entry name" value="SMP-LTD DOMAIN-CONTAINING PROTEIN"/>
    <property type="match status" value="1"/>
</dbReference>
<dbReference type="CDD" id="cd21675">
    <property type="entry name" value="SMP_TEX2"/>
    <property type="match status" value="1"/>
</dbReference>
<keyword evidence="3" id="KW-0812">Transmembrane</keyword>
<feature type="compositionally biased region" description="Polar residues" evidence="2">
    <location>
        <begin position="549"/>
        <end position="574"/>
    </location>
</feature>
<dbReference type="GO" id="GO:0008289">
    <property type="term" value="F:lipid binding"/>
    <property type="evidence" value="ECO:0007669"/>
    <property type="project" value="TreeGrafter"/>
</dbReference>
<feature type="compositionally biased region" description="Basic and acidic residues" evidence="2">
    <location>
        <begin position="768"/>
        <end position="789"/>
    </location>
</feature>
<feature type="transmembrane region" description="Helical" evidence="3">
    <location>
        <begin position="265"/>
        <end position="288"/>
    </location>
</feature>
<feature type="compositionally biased region" description="Polar residues" evidence="2">
    <location>
        <begin position="525"/>
        <end position="540"/>
    </location>
</feature>
<dbReference type="OrthoDB" id="26740at2759"/>
<evidence type="ECO:0008006" key="8">
    <source>
        <dbReference type="Google" id="ProtNLM"/>
    </source>
</evidence>
<evidence type="ECO:0000256" key="3">
    <source>
        <dbReference type="SAM" id="Phobius"/>
    </source>
</evidence>
<comment type="subcellular location">
    <subcellularLocation>
        <location evidence="1">Endoplasmic reticulum membrane</location>
    </subcellularLocation>
</comment>
<evidence type="ECO:0000313" key="5">
    <source>
        <dbReference type="EMBL" id="CAF4354622.1"/>
    </source>
</evidence>
<keyword evidence="3" id="KW-0472">Membrane</keyword>
<organism evidence="4 6">
    <name type="scientific">Rotaria socialis</name>
    <dbReference type="NCBI Taxonomy" id="392032"/>
    <lineage>
        <taxon>Eukaryota</taxon>
        <taxon>Metazoa</taxon>
        <taxon>Spiralia</taxon>
        <taxon>Gnathifera</taxon>
        <taxon>Rotifera</taxon>
        <taxon>Eurotatoria</taxon>
        <taxon>Bdelloidea</taxon>
        <taxon>Philodinida</taxon>
        <taxon>Philodinidae</taxon>
        <taxon>Rotaria</taxon>
    </lineage>
</organism>
<proteinExistence type="predicted"/>
<feature type="compositionally biased region" description="Basic and acidic residues" evidence="2">
    <location>
        <begin position="599"/>
        <end position="612"/>
    </location>
</feature>
<sequence>MEHVRRLFAKTIAYHRLTEKPSLLTFGNFASTINMISNSPDHAKKSSVLEKLGQKITTFKEDVVDNFERRKQSQNKTIHSQIHFITHTDQSEDSLVIEKKSSAPIEIPQKTASEDECSIGERSNSTSQVTLTSAMKTTNDPSTPVKSENVFSNSFQDIFSTDNSEQAKELIINNVRNGVNRSYSGALSESGSDDSAIKKNDTVDTIVDPTVKNKRKATMLLAGPKFRYHTTEPETSFQRDTIYPVSIVVGITSIVTILWKPISPLISGFILGFLCSSAIAYIIIRIYLNAKAEEKTIYEWIDFPELESVVTEKINKIDKNKASPTCCEIIFGRFDADLDHEFIRYPVVIRLENDHLIIQLPAKAKSEEKKEKEIKFIGYREYSIKDVKLILVPEGTLGRVKYWVNEYPIVINNVQSLDTQITNKQAYEKSKLDLDDFFNNVQSNLSIFFETCPDKEDCIFFETCPDKEDWYYKLLFAARKNKEETEPLHRSLINASSTPQLCSPAFSPVFQSMVSSPSDTQIQTLGTRTSSKQSNLNNVENRARKKSIESTGSSNLDTTSLEKFQTEPLRSQINDADVSSDMTQAGIGVQELRADILEKDKKSNDKDSDKDSTGTQQRTGSIKKKSRKQEENLLRILSSPDCLNEAALTLNFLVRRLFCDVFQESFFKDLLKEKLELKLKELAVSVLHDLRIETIDIGNTFPVILKVEPMQWNPKGLWINLFVCYRGSFKVTIRTRIVLQTLFSTNASAAEQPIRYQHYSGQLVPNDDEQRVDNEDSISRQRQSNKDPDIFENAAARKLGSILSKVAGNKHFQRFAALKPVAGVIEKLSNADVGANIELTNLNGIMTINIPPPPSDRIWIGFSEMPDLNLKVTPVFGESKYSYTIIHDYLESQIRDEIKRVLVLPAMDDQLLPFFRDWVLDMMSDLSTISSNKNLNPADGAEC</sequence>
<evidence type="ECO:0000313" key="6">
    <source>
        <dbReference type="Proteomes" id="UP000663825"/>
    </source>
</evidence>
<name>A0A817PUE7_9BILA</name>